<sequence>MAMTSRALLLLRSAVRVDRSSRVRGVSASCSLGPPAAWRELRSSKGGHHHFCTTASQSLTYEELKKLLHSKSILLIDVRDAWEILEYGKIPGSLNIPLDEIGQALQMDSEDFKEKYQQEMPSKSDNLVFSCLKGVRSKTALNTALSLGYKSVLHYPGGWKEWESYEYPEKKQ</sequence>
<reference evidence="3" key="3">
    <citation type="submission" date="2025-09" db="UniProtKB">
        <authorList>
            <consortium name="Ensembl"/>
        </authorList>
    </citation>
    <scope>IDENTIFICATION</scope>
</reference>
<dbReference type="Gene3D" id="3.40.250.10">
    <property type="entry name" value="Rhodanese-like domain"/>
    <property type="match status" value="1"/>
</dbReference>
<dbReference type="PANTHER" id="PTHR44086">
    <property type="entry name" value="THIOSULFATE SULFURTRANSFERASE RDL2, MITOCHONDRIAL-RELATED"/>
    <property type="match status" value="1"/>
</dbReference>
<dbReference type="RefSeq" id="XP_007484424.1">
    <property type="nucleotide sequence ID" value="XM_007484362.3"/>
</dbReference>
<dbReference type="OrthoDB" id="566238at2759"/>
<evidence type="ECO:0000313" key="4">
    <source>
        <dbReference type="Proteomes" id="UP000002280"/>
    </source>
</evidence>
<dbReference type="OMA" id="HYPGGWK"/>
<dbReference type="Ensembl" id="ENSMODT00000042465.2">
    <property type="protein sequence ID" value="ENSMODP00000039354.1"/>
    <property type="gene ID" value="ENSMODG00000027875.2"/>
</dbReference>
<dbReference type="FunCoup" id="K7E0Q3">
    <property type="interactions" value="9"/>
</dbReference>
<dbReference type="Proteomes" id="UP000002280">
    <property type="component" value="Chromosome 2"/>
</dbReference>
<dbReference type="HOGENOM" id="CLU_089574_0_2_1"/>
<dbReference type="CDD" id="cd01519">
    <property type="entry name" value="RHOD_HSP67B2"/>
    <property type="match status" value="1"/>
</dbReference>
<keyword evidence="1" id="KW-0808">Transferase</keyword>
<proteinExistence type="predicted"/>
<gene>
    <name evidence="3" type="primary">TSTD3</name>
</gene>
<dbReference type="Pfam" id="PF00581">
    <property type="entry name" value="Rhodanese"/>
    <property type="match status" value="1"/>
</dbReference>
<protein>
    <recommendedName>
        <fullName evidence="1">Sulfurtransferase</fullName>
    </recommendedName>
</protein>
<evidence type="ECO:0000259" key="2">
    <source>
        <dbReference type="PROSITE" id="PS50206"/>
    </source>
</evidence>
<dbReference type="InterPro" id="IPR001763">
    <property type="entry name" value="Rhodanese-like_dom"/>
</dbReference>
<dbReference type="SUPFAM" id="SSF52821">
    <property type="entry name" value="Rhodanese/Cell cycle control phosphatase"/>
    <property type="match status" value="1"/>
</dbReference>
<dbReference type="InParanoid" id="K7E0Q3"/>
<dbReference type="STRING" id="13616.ENSMODP00000039354"/>
<reference evidence="3" key="2">
    <citation type="submission" date="2025-08" db="UniProtKB">
        <authorList>
            <consortium name="Ensembl"/>
        </authorList>
    </citation>
    <scope>IDENTIFICATION</scope>
</reference>
<dbReference type="GO" id="GO:0004792">
    <property type="term" value="F:thiosulfate-cyanide sulfurtransferase activity"/>
    <property type="evidence" value="ECO:0007669"/>
    <property type="project" value="InterPro"/>
</dbReference>
<evidence type="ECO:0000256" key="1">
    <source>
        <dbReference type="RuleBase" id="RU000507"/>
    </source>
</evidence>
<evidence type="ECO:0000313" key="3">
    <source>
        <dbReference type="Ensembl" id="ENSMODP00000039354.1"/>
    </source>
</evidence>
<dbReference type="eggNOG" id="KOG1530">
    <property type="taxonomic scope" value="Eukaryota"/>
</dbReference>
<dbReference type="PROSITE" id="PS50206">
    <property type="entry name" value="RHODANESE_3"/>
    <property type="match status" value="1"/>
</dbReference>
<dbReference type="GeneID" id="100618833"/>
<name>K7E0Q3_MONDO</name>
<dbReference type="InterPro" id="IPR001307">
    <property type="entry name" value="Thiosulphate_STrfase_CS"/>
</dbReference>
<dbReference type="PROSITE" id="PS00683">
    <property type="entry name" value="RHODANESE_2"/>
    <property type="match status" value="1"/>
</dbReference>
<reference evidence="3 4" key="1">
    <citation type="journal article" date="2007" name="Nature">
        <title>Genome of the marsupial Monodelphis domestica reveals innovation in non-coding sequences.</title>
        <authorList>
            <person name="Mikkelsen T.S."/>
            <person name="Wakefield M.J."/>
            <person name="Aken B."/>
            <person name="Amemiya C.T."/>
            <person name="Chang J.L."/>
            <person name="Duke S."/>
            <person name="Garber M."/>
            <person name="Gentles A.J."/>
            <person name="Goodstadt L."/>
            <person name="Heger A."/>
            <person name="Jurka J."/>
            <person name="Kamal M."/>
            <person name="Mauceli E."/>
            <person name="Searle S.M."/>
            <person name="Sharpe T."/>
            <person name="Baker M.L."/>
            <person name="Batzer M.A."/>
            <person name="Benos P.V."/>
            <person name="Belov K."/>
            <person name="Clamp M."/>
            <person name="Cook A."/>
            <person name="Cuff J."/>
            <person name="Das R."/>
            <person name="Davidow L."/>
            <person name="Deakin J.E."/>
            <person name="Fazzari M.J."/>
            <person name="Glass J.L."/>
            <person name="Grabherr M."/>
            <person name="Greally J.M."/>
            <person name="Gu W."/>
            <person name="Hore T.A."/>
            <person name="Huttley G.A."/>
            <person name="Kleber M."/>
            <person name="Jirtle R.L."/>
            <person name="Koina E."/>
            <person name="Lee J.T."/>
            <person name="Mahony S."/>
            <person name="Marra M.A."/>
            <person name="Miller R.D."/>
            <person name="Nicholls R.D."/>
            <person name="Oda M."/>
            <person name="Papenfuss A.T."/>
            <person name="Parra Z.E."/>
            <person name="Pollock D.D."/>
            <person name="Ray D.A."/>
            <person name="Schein J.E."/>
            <person name="Speed T.P."/>
            <person name="Thompson K."/>
            <person name="VandeBerg J.L."/>
            <person name="Wade C.M."/>
            <person name="Walker J.A."/>
            <person name="Waters P.D."/>
            <person name="Webber C."/>
            <person name="Weidman J.R."/>
            <person name="Xie X."/>
            <person name="Zody M.C."/>
            <person name="Baldwin J."/>
            <person name="Abdouelleil A."/>
            <person name="Abdulkadir J."/>
            <person name="Abebe A."/>
            <person name="Abera B."/>
            <person name="Abreu J."/>
            <person name="Acer S.C."/>
            <person name="Aftuck L."/>
            <person name="Alexander A."/>
            <person name="An P."/>
            <person name="Anderson E."/>
            <person name="Anderson S."/>
            <person name="Arachi H."/>
            <person name="Azer M."/>
            <person name="Bachantsang P."/>
            <person name="Barry A."/>
            <person name="Bayul T."/>
            <person name="Berlin A."/>
            <person name="Bessette D."/>
            <person name="Bloom T."/>
            <person name="Bloom T."/>
            <person name="Boguslavskiy L."/>
            <person name="Bonnet C."/>
            <person name="Boukhgalter B."/>
            <person name="Bourzgui I."/>
            <person name="Brown A."/>
            <person name="Cahill P."/>
            <person name="Channer S."/>
            <person name="Cheshatsang Y."/>
            <person name="Chuda L."/>
            <person name="Citroen M."/>
            <person name="Collymore A."/>
            <person name="Cooke P."/>
            <person name="Costello M."/>
            <person name="D'Aco K."/>
            <person name="Daza R."/>
            <person name="De Haan G."/>
            <person name="DeGray S."/>
            <person name="DeMaso C."/>
            <person name="Dhargay N."/>
            <person name="Dooley K."/>
            <person name="Dooley E."/>
            <person name="Doricent M."/>
            <person name="Dorje P."/>
            <person name="Dorjee K."/>
            <person name="Dupes A."/>
            <person name="Elong R."/>
            <person name="Falk J."/>
            <person name="Farina A."/>
            <person name="Faro S."/>
            <person name="Ferguson D."/>
            <person name="Fisher S."/>
            <person name="Foley C.D."/>
            <person name="Franke A."/>
            <person name="Friedrich D."/>
            <person name="Gadbois L."/>
            <person name="Gearin G."/>
            <person name="Gearin C.R."/>
            <person name="Giannoukos G."/>
            <person name="Goode T."/>
            <person name="Graham J."/>
            <person name="Grandbois E."/>
            <person name="Grewal S."/>
            <person name="Gyaltsen K."/>
            <person name="Hafez N."/>
            <person name="Hagos B."/>
            <person name="Hall J."/>
            <person name="Henson C."/>
            <person name="Hollinger A."/>
            <person name="Honan T."/>
            <person name="Huard M.D."/>
            <person name="Hughes L."/>
            <person name="Hurhula B."/>
            <person name="Husby M.E."/>
            <person name="Kamat A."/>
            <person name="Kanga B."/>
            <person name="Kashin S."/>
            <person name="Khazanovich D."/>
            <person name="Kisner P."/>
            <person name="Lance K."/>
            <person name="Lara M."/>
            <person name="Lee W."/>
            <person name="Lennon N."/>
            <person name="Letendre F."/>
            <person name="LeVine R."/>
            <person name="Lipovsky A."/>
            <person name="Liu X."/>
            <person name="Liu J."/>
            <person name="Liu S."/>
            <person name="Lokyitsang T."/>
            <person name="Lokyitsang Y."/>
            <person name="Lubonja R."/>
            <person name="Lui A."/>
            <person name="MacDonald P."/>
            <person name="Magnisalis V."/>
            <person name="Maru K."/>
            <person name="Matthews C."/>
            <person name="McCusker W."/>
            <person name="McDonough S."/>
            <person name="Mehta T."/>
            <person name="Meldrim J."/>
            <person name="Meneus L."/>
            <person name="Mihai O."/>
            <person name="Mihalev A."/>
            <person name="Mihova T."/>
            <person name="Mittelman R."/>
            <person name="Mlenga V."/>
            <person name="Montmayeur A."/>
            <person name="Mulrain L."/>
            <person name="Navidi A."/>
            <person name="Naylor J."/>
            <person name="Negash T."/>
            <person name="Nguyen T."/>
            <person name="Nguyen N."/>
            <person name="Nicol R."/>
            <person name="Norbu C."/>
            <person name="Norbu N."/>
            <person name="Novod N."/>
            <person name="O'Neill B."/>
            <person name="Osman S."/>
            <person name="Markiewicz E."/>
            <person name="Oyono O.L."/>
            <person name="Patti C."/>
            <person name="Phunkhang P."/>
            <person name="Pierre F."/>
            <person name="Priest M."/>
            <person name="Raghuraman S."/>
            <person name="Rege F."/>
            <person name="Reyes R."/>
            <person name="Rise C."/>
            <person name="Rogov P."/>
            <person name="Ross K."/>
            <person name="Ryan E."/>
            <person name="Settipalli S."/>
            <person name="Shea T."/>
            <person name="Sherpa N."/>
            <person name="Shi L."/>
            <person name="Shih D."/>
            <person name="Sparrow T."/>
            <person name="Spaulding J."/>
            <person name="Stalker J."/>
            <person name="Stange-Thomann N."/>
            <person name="Stavropoulos S."/>
            <person name="Stone C."/>
            <person name="Strader C."/>
            <person name="Tesfaye S."/>
            <person name="Thomson T."/>
            <person name="Thoulutsang Y."/>
            <person name="Thoulutsang D."/>
            <person name="Topham K."/>
            <person name="Topping I."/>
            <person name="Tsamla T."/>
            <person name="Vassiliev H."/>
            <person name="Vo A."/>
            <person name="Wangchuk T."/>
            <person name="Wangdi T."/>
            <person name="Weiand M."/>
            <person name="Wilkinson J."/>
            <person name="Wilson A."/>
            <person name="Yadav S."/>
            <person name="Young G."/>
            <person name="Yu Q."/>
            <person name="Zembek L."/>
            <person name="Zhong D."/>
            <person name="Zimmer A."/>
            <person name="Zwirko Z."/>
            <person name="Jaffe D.B."/>
            <person name="Alvarez P."/>
            <person name="Brockman W."/>
            <person name="Butler J."/>
            <person name="Chin C."/>
            <person name="Gnerre S."/>
            <person name="MacCallum I."/>
            <person name="Graves J.A."/>
            <person name="Ponting C.P."/>
            <person name="Breen M."/>
            <person name="Samollow P.B."/>
            <person name="Lander E.S."/>
            <person name="Lindblad-Toh K."/>
        </authorList>
    </citation>
    <scope>NUCLEOTIDE SEQUENCE [LARGE SCALE GENOMIC DNA]</scope>
</reference>
<dbReference type="KEGG" id="mdo:100618833"/>
<dbReference type="PANTHER" id="PTHR44086:SF10">
    <property type="entry name" value="THIOSULFATE SULFURTRANSFERASE_RHODANESE-LIKE DOMAIN-CONTAINING PROTEIN 3"/>
    <property type="match status" value="1"/>
</dbReference>
<organism evidence="3 4">
    <name type="scientific">Monodelphis domestica</name>
    <name type="common">Gray short-tailed opossum</name>
    <dbReference type="NCBI Taxonomy" id="13616"/>
    <lineage>
        <taxon>Eukaryota</taxon>
        <taxon>Metazoa</taxon>
        <taxon>Chordata</taxon>
        <taxon>Craniata</taxon>
        <taxon>Vertebrata</taxon>
        <taxon>Euteleostomi</taxon>
        <taxon>Mammalia</taxon>
        <taxon>Metatheria</taxon>
        <taxon>Didelphimorphia</taxon>
        <taxon>Didelphidae</taxon>
        <taxon>Monodelphis</taxon>
    </lineage>
</organism>
<accession>K7E0Q3</accession>
<keyword evidence="4" id="KW-1185">Reference proteome</keyword>
<dbReference type="SMART" id="SM00450">
    <property type="entry name" value="RHOD"/>
    <property type="match status" value="1"/>
</dbReference>
<dbReference type="AlphaFoldDB" id="K7E0Q3"/>
<dbReference type="CTD" id="100130890"/>
<dbReference type="InterPro" id="IPR036873">
    <property type="entry name" value="Rhodanese-like_dom_sf"/>
</dbReference>
<dbReference type="Bgee" id="ENSMODG00000027875">
    <property type="expression patterns" value="Expressed in skeletal muscle tissue and 19 other cell types or tissues"/>
</dbReference>
<dbReference type="GeneTree" id="ENSGT00940000164601"/>
<feature type="domain" description="Rhodanese" evidence="2">
    <location>
        <begin position="69"/>
        <end position="171"/>
    </location>
</feature>